<dbReference type="Proteomes" id="UP001212841">
    <property type="component" value="Unassembled WGS sequence"/>
</dbReference>
<evidence type="ECO:0000256" key="1">
    <source>
        <dbReference type="SAM" id="MobiDB-lite"/>
    </source>
</evidence>
<evidence type="ECO:0000313" key="3">
    <source>
        <dbReference type="Proteomes" id="UP001212841"/>
    </source>
</evidence>
<protein>
    <recommendedName>
        <fullName evidence="4">Phytanoyl-CoA dioxygenase</fullName>
    </recommendedName>
</protein>
<sequence>MAQVIHWRKLKSLTPPILSPDDTEGLKKSLAENGYAVVKVMEEETATQRFHEFWDWLEGLGSGIDRTKPETWDKKENWPDSIFGMLNSYGIGQADFVWKCRTEPNVLKAFATIWNVPPEDLLSSFDGACLYPSPNDIVPSPTSTSPPPEFDPSKTPLPPIQGSNELEDGHIQLWAHADQSPAEPGFLCIQGQLVLRSNLNPADGGLILYPNTHTIAWKDRYPNSTKYSTHYYRPPNDVPETQPSEAHVCRVPAGSLILWDSRMIHCNCPPQSTEKGAHTRACTYICMMPRSLATPAVLAERIQLHKKHCTTGHWPHELSVNPDGGFFAGSKVTGKDVMLRVRKQEAFGVRDPIVRRLVGYESGEATWMEAVGNSVGSAMERLGLSKAAV</sequence>
<evidence type="ECO:0008006" key="4">
    <source>
        <dbReference type="Google" id="ProtNLM"/>
    </source>
</evidence>
<dbReference type="PANTHER" id="PTHR31630:SF10">
    <property type="entry name" value="PHYTANOYL-COA DIOXYGENASE"/>
    <property type="match status" value="1"/>
</dbReference>
<accession>A0AAD5X2X3</accession>
<feature type="region of interest" description="Disordered" evidence="1">
    <location>
        <begin position="136"/>
        <end position="155"/>
    </location>
</feature>
<dbReference type="AlphaFoldDB" id="A0AAD5X2X3"/>
<name>A0AAD5X2X3_9FUNG</name>
<evidence type="ECO:0000313" key="2">
    <source>
        <dbReference type="EMBL" id="KAJ3048211.1"/>
    </source>
</evidence>
<keyword evidence="3" id="KW-1185">Reference proteome</keyword>
<dbReference type="EMBL" id="JADGJD010000829">
    <property type="protein sequence ID" value="KAJ3048211.1"/>
    <property type="molecule type" value="Genomic_DNA"/>
</dbReference>
<feature type="compositionally biased region" description="Pro residues" evidence="1">
    <location>
        <begin position="144"/>
        <end position="155"/>
    </location>
</feature>
<dbReference type="Gene3D" id="2.60.120.620">
    <property type="entry name" value="q2cbj1_9rhob like domain"/>
    <property type="match status" value="1"/>
</dbReference>
<proteinExistence type="predicted"/>
<gene>
    <name evidence="2" type="ORF">HK097_010771</name>
</gene>
<organism evidence="2 3">
    <name type="scientific">Rhizophlyctis rosea</name>
    <dbReference type="NCBI Taxonomy" id="64517"/>
    <lineage>
        <taxon>Eukaryota</taxon>
        <taxon>Fungi</taxon>
        <taxon>Fungi incertae sedis</taxon>
        <taxon>Chytridiomycota</taxon>
        <taxon>Chytridiomycota incertae sedis</taxon>
        <taxon>Chytridiomycetes</taxon>
        <taxon>Rhizophlyctidales</taxon>
        <taxon>Rhizophlyctidaceae</taxon>
        <taxon>Rhizophlyctis</taxon>
    </lineage>
</organism>
<dbReference type="SUPFAM" id="SSF51197">
    <property type="entry name" value="Clavaminate synthase-like"/>
    <property type="match status" value="1"/>
</dbReference>
<dbReference type="PANTHER" id="PTHR31630">
    <property type="entry name" value="PHYTANOYL-COA DIOXYGENASE-RELATED-RELATED"/>
    <property type="match status" value="1"/>
</dbReference>
<reference evidence="2" key="1">
    <citation type="submission" date="2020-05" db="EMBL/GenBank/DDBJ databases">
        <title>Phylogenomic resolution of chytrid fungi.</title>
        <authorList>
            <person name="Stajich J.E."/>
            <person name="Amses K."/>
            <person name="Simmons R."/>
            <person name="Seto K."/>
            <person name="Myers J."/>
            <person name="Bonds A."/>
            <person name="Quandt C.A."/>
            <person name="Barry K."/>
            <person name="Liu P."/>
            <person name="Grigoriev I."/>
            <person name="Longcore J.E."/>
            <person name="James T.Y."/>
        </authorList>
    </citation>
    <scope>NUCLEOTIDE SEQUENCE</scope>
    <source>
        <strain evidence="2">JEL0318</strain>
    </source>
</reference>
<comment type="caution">
    <text evidence="2">The sequence shown here is derived from an EMBL/GenBank/DDBJ whole genome shotgun (WGS) entry which is preliminary data.</text>
</comment>